<evidence type="ECO:0000313" key="4">
    <source>
        <dbReference type="EMBL" id="KAK1600784.1"/>
    </source>
</evidence>
<sequence length="431" mass="46299">MESVRVVERSVVVPSEGTPMRRLWLSSLDVDTAARGYVPVMYLYGCKPDVPSEDVVERLKAALADALVPFYPVAGRLAADSSGRPEIDCNAKGVLFTVARSDDLTADYVRGFAALSELRKLFVPTVDVESGAMWAVQLTFLKCGGVVMGTALHHVLGDAPSAANFIRTWCMMACGSKLVDDDLPCHDRGLMCARSPPTVDKDLLHSVMSPKISLSAEARPVVFKVFHVSADQVADLKRLCQRTSTFRAVTAHVWRCAVTARGLAPGSRARISFLASLRRHVRTRLPPGYFGNTSIMLSATAAVTDIVSGTLASISDTIGAPVQRLNNEVAHSAIDYLELELARADNDEPPPPKEGSLPDTDLKVVSWLGMPTRDADFGLGMPEFTRPPDGSTPGVVLLDSADNGDGVLVSAYLEPASINQFGKLLSTTPAY</sequence>
<comment type="caution">
    <text evidence="4">The sequence shown here is derived from an EMBL/GenBank/DDBJ whole genome shotgun (WGS) entry which is preliminary data.</text>
</comment>
<accession>A0AAD8VBY8</accession>
<dbReference type="PANTHER" id="PTHR31642">
    <property type="entry name" value="TRICHOTHECENE 3-O-ACETYLTRANSFERASE"/>
    <property type="match status" value="1"/>
</dbReference>
<dbReference type="PANTHER" id="PTHR31642:SF16">
    <property type="entry name" value="OS08G0543400 PROTEIN"/>
    <property type="match status" value="1"/>
</dbReference>
<name>A0AAD8VBY8_LOLMU</name>
<gene>
    <name evidence="4" type="ORF">QYE76_017995</name>
</gene>
<evidence type="ECO:0000256" key="3">
    <source>
        <dbReference type="ARBA" id="ARBA00023315"/>
    </source>
</evidence>
<dbReference type="AlphaFoldDB" id="A0AAD8VBY8"/>
<dbReference type="Pfam" id="PF02458">
    <property type="entry name" value="Transferase"/>
    <property type="match status" value="1"/>
</dbReference>
<dbReference type="EMBL" id="JAUUTY010000566">
    <property type="protein sequence ID" value="KAK1600784.1"/>
    <property type="molecule type" value="Genomic_DNA"/>
</dbReference>
<organism evidence="4 5">
    <name type="scientific">Lolium multiflorum</name>
    <name type="common">Italian ryegrass</name>
    <name type="synonym">Lolium perenne subsp. multiflorum</name>
    <dbReference type="NCBI Taxonomy" id="4521"/>
    <lineage>
        <taxon>Eukaryota</taxon>
        <taxon>Viridiplantae</taxon>
        <taxon>Streptophyta</taxon>
        <taxon>Embryophyta</taxon>
        <taxon>Tracheophyta</taxon>
        <taxon>Spermatophyta</taxon>
        <taxon>Magnoliopsida</taxon>
        <taxon>Liliopsida</taxon>
        <taxon>Poales</taxon>
        <taxon>Poaceae</taxon>
        <taxon>BOP clade</taxon>
        <taxon>Pooideae</taxon>
        <taxon>Poodae</taxon>
        <taxon>Poeae</taxon>
        <taxon>Poeae Chloroplast Group 2 (Poeae type)</taxon>
        <taxon>Loliodinae</taxon>
        <taxon>Loliinae</taxon>
        <taxon>Lolium</taxon>
    </lineage>
</organism>
<keyword evidence="3" id="KW-0012">Acyltransferase</keyword>
<evidence type="ECO:0000256" key="1">
    <source>
        <dbReference type="ARBA" id="ARBA00009861"/>
    </source>
</evidence>
<keyword evidence="5" id="KW-1185">Reference proteome</keyword>
<dbReference type="InterPro" id="IPR050317">
    <property type="entry name" value="Plant_Fungal_Acyltransferase"/>
</dbReference>
<evidence type="ECO:0000256" key="2">
    <source>
        <dbReference type="ARBA" id="ARBA00022679"/>
    </source>
</evidence>
<evidence type="ECO:0000313" key="5">
    <source>
        <dbReference type="Proteomes" id="UP001231189"/>
    </source>
</evidence>
<dbReference type="GO" id="GO:0016747">
    <property type="term" value="F:acyltransferase activity, transferring groups other than amino-acyl groups"/>
    <property type="evidence" value="ECO:0007669"/>
    <property type="project" value="TreeGrafter"/>
</dbReference>
<reference evidence="4" key="1">
    <citation type="submission" date="2023-07" db="EMBL/GenBank/DDBJ databases">
        <title>A chromosome-level genome assembly of Lolium multiflorum.</title>
        <authorList>
            <person name="Chen Y."/>
            <person name="Copetti D."/>
            <person name="Kolliker R."/>
            <person name="Studer B."/>
        </authorList>
    </citation>
    <scope>NUCLEOTIDE SEQUENCE</scope>
    <source>
        <strain evidence="4">02402/16</strain>
        <tissue evidence="4">Leaf</tissue>
    </source>
</reference>
<proteinExistence type="inferred from homology"/>
<dbReference type="InterPro" id="IPR023213">
    <property type="entry name" value="CAT-like_dom_sf"/>
</dbReference>
<dbReference type="Proteomes" id="UP001231189">
    <property type="component" value="Unassembled WGS sequence"/>
</dbReference>
<keyword evidence="2" id="KW-0808">Transferase</keyword>
<dbReference type="Gene3D" id="3.30.559.10">
    <property type="entry name" value="Chloramphenicol acetyltransferase-like domain"/>
    <property type="match status" value="2"/>
</dbReference>
<protein>
    <submittedName>
        <fullName evidence="4">Uncharacterized protein</fullName>
    </submittedName>
</protein>
<comment type="similarity">
    <text evidence="1">Belongs to the plant acyltransferase family.</text>
</comment>